<proteinExistence type="predicted"/>
<dbReference type="Pfam" id="PF15365">
    <property type="entry name" value="PNRC"/>
    <property type="match status" value="1"/>
</dbReference>
<accession>A0A8X8YE88</accession>
<name>A0A8X8YE88_SALSN</name>
<evidence type="ECO:0000313" key="3">
    <source>
        <dbReference type="Proteomes" id="UP000298416"/>
    </source>
</evidence>
<evidence type="ECO:0000256" key="1">
    <source>
        <dbReference type="SAM" id="MobiDB-lite"/>
    </source>
</evidence>
<dbReference type="GO" id="GO:0016071">
    <property type="term" value="P:mRNA metabolic process"/>
    <property type="evidence" value="ECO:0007669"/>
    <property type="project" value="UniProtKB-ARBA"/>
</dbReference>
<protein>
    <submittedName>
        <fullName evidence="2">Uncharacterized protein</fullName>
    </submittedName>
</protein>
<reference evidence="2" key="2">
    <citation type="submission" date="2020-08" db="EMBL/GenBank/DDBJ databases">
        <title>Plant Genome Project.</title>
        <authorList>
            <person name="Zhang R.-G."/>
        </authorList>
    </citation>
    <scope>NUCLEOTIDE SEQUENCE</scope>
    <source>
        <strain evidence="2">Huo1</strain>
        <tissue evidence="2">Leaf</tissue>
    </source>
</reference>
<gene>
    <name evidence="2" type="ORF">SASPL_112337</name>
</gene>
<feature type="region of interest" description="Disordered" evidence="1">
    <location>
        <begin position="1"/>
        <end position="34"/>
    </location>
</feature>
<dbReference type="AlphaFoldDB" id="A0A8X8YE88"/>
<reference evidence="2" key="1">
    <citation type="submission" date="2018-01" db="EMBL/GenBank/DDBJ databases">
        <authorList>
            <person name="Mao J.F."/>
        </authorList>
    </citation>
    <scope>NUCLEOTIDE SEQUENCE</scope>
    <source>
        <strain evidence="2">Huo1</strain>
        <tissue evidence="2">Leaf</tissue>
    </source>
</reference>
<dbReference type="PANTHER" id="PTHR33670:SF1">
    <property type="entry name" value="OS09G0416300 PROTEIN"/>
    <property type="match status" value="1"/>
</dbReference>
<sequence length="128" mass="14014">MPGKVGRRLPNPTRENLTKQKEPPTAAKRGGARILRRGKSLSCIAAKLNGGDGSATRSPVADDMTVGRMRPERMPNQIRQSPLPLYAGSAFSLSPSPRSLPLPSFFNKKLNPSDDPATRDLRRLLRLD</sequence>
<dbReference type="PANTHER" id="PTHR33670">
    <property type="entry name" value="SPLICING FACTOR, PROLINE- AND GLUTAMINE-RICH-LIKE"/>
    <property type="match status" value="1"/>
</dbReference>
<organism evidence="2">
    <name type="scientific">Salvia splendens</name>
    <name type="common">Scarlet sage</name>
    <dbReference type="NCBI Taxonomy" id="180675"/>
    <lineage>
        <taxon>Eukaryota</taxon>
        <taxon>Viridiplantae</taxon>
        <taxon>Streptophyta</taxon>
        <taxon>Embryophyta</taxon>
        <taxon>Tracheophyta</taxon>
        <taxon>Spermatophyta</taxon>
        <taxon>Magnoliopsida</taxon>
        <taxon>eudicotyledons</taxon>
        <taxon>Gunneridae</taxon>
        <taxon>Pentapetalae</taxon>
        <taxon>asterids</taxon>
        <taxon>lamiids</taxon>
        <taxon>Lamiales</taxon>
        <taxon>Lamiaceae</taxon>
        <taxon>Nepetoideae</taxon>
        <taxon>Mentheae</taxon>
        <taxon>Salviinae</taxon>
        <taxon>Salvia</taxon>
        <taxon>Salvia subgen. Calosphace</taxon>
        <taxon>core Calosphace</taxon>
    </lineage>
</organism>
<dbReference type="EMBL" id="PNBA02000004">
    <property type="protein sequence ID" value="KAG6428088.1"/>
    <property type="molecule type" value="Genomic_DNA"/>
</dbReference>
<comment type="caution">
    <text evidence="2">The sequence shown here is derived from an EMBL/GenBank/DDBJ whole genome shotgun (WGS) entry which is preliminary data.</text>
</comment>
<dbReference type="Proteomes" id="UP000298416">
    <property type="component" value="Unassembled WGS sequence"/>
</dbReference>
<evidence type="ECO:0000313" key="2">
    <source>
        <dbReference type="EMBL" id="KAG6428088.1"/>
    </source>
</evidence>
<dbReference type="InterPro" id="IPR028322">
    <property type="entry name" value="PNRC-like_rgn"/>
</dbReference>
<keyword evidence="3" id="KW-1185">Reference proteome</keyword>